<evidence type="ECO:0000259" key="18">
    <source>
        <dbReference type="Pfam" id="PF00697"/>
    </source>
</evidence>
<evidence type="ECO:0000313" key="22">
    <source>
        <dbReference type="Proteomes" id="UP000255139"/>
    </source>
</evidence>
<keyword evidence="11 15" id="KW-0413">Isomerase</keyword>
<proteinExistence type="inferred from homology"/>
<feature type="compositionally biased region" description="Polar residues" evidence="16">
    <location>
        <begin position="522"/>
        <end position="547"/>
    </location>
</feature>
<gene>
    <name evidence="19" type="primary">trpC</name>
    <name evidence="15" type="synonym">trpF</name>
    <name evidence="20" type="ORF">LS73_003995</name>
    <name evidence="19" type="ORF">NCTC12714_00379</name>
</gene>
<dbReference type="Proteomes" id="UP000255139">
    <property type="component" value="Unassembled WGS sequence"/>
</dbReference>
<evidence type="ECO:0000313" key="19">
    <source>
        <dbReference type="EMBL" id="STQ85593.1"/>
    </source>
</evidence>
<reference evidence="20 21" key="1">
    <citation type="journal article" date="2014" name="Genome Announc.">
        <title>Draft genome sequences of eight enterohepatic helicobacter species isolated from both laboratory and wild rodents.</title>
        <authorList>
            <person name="Sheh A."/>
            <person name="Shen Z."/>
            <person name="Fox J.G."/>
        </authorList>
    </citation>
    <scope>NUCLEOTIDE SEQUENCE [LARGE SCALE GENOMIC DNA]</scope>
    <source>
        <strain evidence="20 21">ST1</strain>
    </source>
</reference>
<evidence type="ECO:0000313" key="21">
    <source>
        <dbReference type="Proteomes" id="UP000029922"/>
    </source>
</evidence>
<dbReference type="InterPro" id="IPR001468">
    <property type="entry name" value="Indole-3-GlycerolPSynthase_CS"/>
</dbReference>
<evidence type="ECO:0000256" key="15">
    <source>
        <dbReference type="HAMAP-Rule" id="MF_00135"/>
    </source>
</evidence>
<evidence type="ECO:0000256" key="8">
    <source>
        <dbReference type="ARBA" id="ARBA00022793"/>
    </source>
</evidence>
<dbReference type="EMBL" id="UGJE01000002">
    <property type="protein sequence ID" value="STQ85593.1"/>
    <property type="molecule type" value="Genomic_DNA"/>
</dbReference>
<dbReference type="Pfam" id="PF00697">
    <property type="entry name" value="PRAI"/>
    <property type="match status" value="1"/>
</dbReference>
<evidence type="ECO:0000256" key="2">
    <source>
        <dbReference type="ARBA" id="ARBA00001633"/>
    </source>
</evidence>
<comment type="function">
    <text evidence="14">Bifunctional enzyme that catalyzes two sequential steps of tryptophan biosynthetic pathway. The first reaction is catalyzed by the isomerase, coded by the TrpF domain; the second reaction is catalyzed by the synthase, coded by the TrpC domain.</text>
</comment>
<evidence type="ECO:0000256" key="6">
    <source>
        <dbReference type="ARBA" id="ARBA00009847"/>
    </source>
</evidence>
<dbReference type="PANTHER" id="PTHR22854">
    <property type="entry name" value="TRYPTOPHAN BIOSYNTHESIS PROTEIN"/>
    <property type="match status" value="1"/>
</dbReference>
<keyword evidence="7 15" id="KW-0028">Amino-acid biosynthesis</keyword>
<dbReference type="EC" id="5.3.1.24" evidence="15"/>
<evidence type="ECO:0000256" key="11">
    <source>
        <dbReference type="ARBA" id="ARBA00023235"/>
    </source>
</evidence>
<comment type="similarity">
    <text evidence="15">Belongs to the TrpF family.</text>
</comment>
<evidence type="ECO:0000256" key="12">
    <source>
        <dbReference type="ARBA" id="ARBA00023239"/>
    </source>
</evidence>
<dbReference type="InterPro" id="IPR013798">
    <property type="entry name" value="Indole-3-glycerol_P_synth_dom"/>
</dbReference>
<dbReference type="OrthoDB" id="9804217at2"/>
<dbReference type="Proteomes" id="UP000029922">
    <property type="component" value="Unassembled WGS sequence"/>
</dbReference>
<sequence length="685" mass="78003">MLTKDTKQQNKNQFSDIKILEKICQTKLSRMKSLGFNLGYEIPTQRELPLVKPTILQSDTTSQKEINNIINNMSQKLDLNSYNTQEETKSISKDIKQDFAKNQNNMQSQESTFIIAEIKRASPTHGKISSIPNPINLAKEYIRQGANAISILCEEDYFQGSIKDLQNVKSAIPYSCILRKDFILCKEEIEVSYLAGADMVLLIAGIFLNNFEQFKGIYDEIIKFNLTPLLEIHNETEWDFISKLDLRGAIVGINCRDLRSFNINKMNTLKLRSHIPSNIPVIFESGITNANECYIIANSGFNGILCGSFLVSSVMNTSQNKQSKQIDQQNQSVTLFQQALKQGSIKSKCKYRYMPFYKELLLRFHLKNEERANTKSYSNTKQENTQNKPQASNEIIKAQIPLIKICGINNLDFLDNALDKADLIGFILIEESPRFVDNDFVKKANEKIRNYILSRDLTYGCDSSLKSNKMINEGGLANHSEYTKRFPLRIGVVRKDSLQIGLKLLQEGLLDALQLHEPYNENEISSNKQSITNQNNKPQEKTSNANATQENINSQENYFPCYHALKAMSLLDIQAKNTEQSLQTQYFTLIDSSQGKNVAIDTNMILQITQDLPQFTNNLWLAGGINEKNLINILNLNPMLIDICSGLESERGIKDISKLNAFFDTIESIFNPKELRYRISTRLKS</sequence>
<evidence type="ECO:0000256" key="14">
    <source>
        <dbReference type="ARBA" id="ARBA00025592"/>
    </source>
</evidence>
<comment type="catalytic activity">
    <reaction evidence="2">
        <text>1-(2-carboxyphenylamino)-1-deoxy-D-ribulose 5-phosphate + H(+) = (1S,2R)-1-C-(indol-3-yl)glycerol 3-phosphate + CO2 + H2O</text>
        <dbReference type="Rhea" id="RHEA:23476"/>
        <dbReference type="ChEBI" id="CHEBI:15377"/>
        <dbReference type="ChEBI" id="CHEBI:15378"/>
        <dbReference type="ChEBI" id="CHEBI:16526"/>
        <dbReference type="ChEBI" id="CHEBI:58613"/>
        <dbReference type="ChEBI" id="CHEBI:58866"/>
        <dbReference type="EC" id="4.1.1.48"/>
    </reaction>
</comment>
<dbReference type="UniPathway" id="UPA00035">
    <property type="reaction ID" value="UER00042"/>
</dbReference>
<dbReference type="AlphaFoldDB" id="A0A377PVE8"/>
<evidence type="ECO:0000256" key="1">
    <source>
        <dbReference type="ARBA" id="ARBA00001164"/>
    </source>
</evidence>
<keyword evidence="10 15" id="KW-0057">Aromatic amino acid biosynthesis</keyword>
<evidence type="ECO:0000256" key="13">
    <source>
        <dbReference type="ARBA" id="ARBA00023268"/>
    </source>
</evidence>
<name>A0A377PVE8_9HELI</name>
<dbReference type="InterPro" id="IPR011060">
    <property type="entry name" value="RibuloseP-bd_barrel"/>
</dbReference>
<keyword evidence="22" id="KW-1185">Reference proteome</keyword>
<keyword evidence="13" id="KW-0511">Multifunctional enzyme</keyword>
<dbReference type="InterPro" id="IPR013785">
    <property type="entry name" value="Aldolase_TIM"/>
</dbReference>
<dbReference type="Gene3D" id="3.20.20.70">
    <property type="entry name" value="Aldolase class I"/>
    <property type="match status" value="2"/>
</dbReference>
<comment type="similarity">
    <text evidence="6">In the C-terminal section; belongs to the TrpF family.</text>
</comment>
<dbReference type="PANTHER" id="PTHR22854:SF2">
    <property type="entry name" value="INDOLE-3-GLYCEROL-PHOSPHATE SYNTHASE"/>
    <property type="match status" value="1"/>
</dbReference>
<accession>A0A377PVE8</accession>
<dbReference type="PROSITE" id="PS00614">
    <property type="entry name" value="IGPS"/>
    <property type="match status" value="1"/>
</dbReference>
<feature type="domain" description="Indole-3-glycerol phosphate synthase" evidence="17">
    <location>
        <begin position="71"/>
        <end position="313"/>
    </location>
</feature>
<dbReference type="Pfam" id="PF00218">
    <property type="entry name" value="IGPS"/>
    <property type="match status" value="1"/>
</dbReference>
<evidence type="ECO:0000256" key="9">
    <source>
        <dbReference type="ARBA" id="ARBA00022822"/>
    </source>
</evidence>
<dbReference type="GO" id="GO:0004425">
    <property type="term" value="F:indole-3-glycerol-phosphate synthase activity"/>
    <property type="evidence" value="ECO:0007669"/>
    <property type="project" value="UniProtKB-EC"/>
</dbReference>
<evidence type="ECO:0000256" key="10">
    <source>
        <dbReference type="ARBA" id="ARBA00023141"/>
    </source>
</evidence>
<dbReference type="GO" id="GO:0000162">
    <property type="term" value="P:L-tryptophan biosynthetic process"/>
    <property type="evidence" value="ECO:0007669"/>
    <property type="project" value="UniProtKB-UniRule"/>
</dbReference>
<comment type="pathway">
    <text evidence="4">Amino-acid biosynthesis; L-tryptophan biosynthesis; L-tryptophan from chorismate: step 4/5.</text>
</comment>
<evidence type="ECO:0000256" key="4">
    <source>
        <dbReference type="ARBA" id="ARBA00004696"/>
    </source>
</evidence>
<keyword evidence="8" id="KW-0210">Decarboxylase</keyword>
<evidence type="ECO:0000313" key="20">
    <source>
        <dbReference type="EMBL" id="TLE00581.1"/>
    </source>
</evidence>
<feature type="domain" description="N-(5'phosphoribosyl) anthranilate isomerase (PRAI)" evidence="18">
    <location>
        <begin position="551"/>
        <end position="664"/>
    </location>
</feature>
<protein>
    <recommendedName>
        <fullName evidence="15">N-(5'-phosphoribosyl)anthranilate isomerase</fullName>
        <shortName evidence="15">PRAI</shortName>
        <ecNumber evidence="15">5.3.1.24</ecNumber>
    </recommendedName>
</protein>
<evidence type="ECO:0000256" key="5">
    <source>
        <dbReference type="ARBA" id="ARBA00007902"/>
    </source>
</evidence>
<dbReference type="EMBL" id="JRPD02000006">
    <property type="protein sequence ID" value="TLE00581.1"/>
    <property type="molecule type" value="Genomic_DNA"/>
</dbReference>
<keyword evidence="9 15" id="KW-0822">Tryptophan biosynthesis</keyword>
<dbReference type="InterPro" id="IPR001240">
    <property type="entry name" value="PRAI_dom"/>
</dbReference>
<reference evidence="19 22" key="2">
    <citation type="submission" date="2018-06" db="EMBL/GenBank/DDBJ databases">
        <authorList>
            <consortium name="Pathogen Informatics"/>
            <person name="Doyle S."/>
        </authorList>
    </citation>
    <scope>NUCLEOTIDE SEQUENCE [LARGE SCALE GENOMIC DNA]</scope>
    <source>
        <strain evidence="19 22">NCTC12714</strain>
    </source>
</reference>
<dbReference type="CDD" id="cd00331">
    <property type="entry name" value="IGPS"/>
    <property type="match status" value="1"/>
</dbReference>
<comment type="similarity">
    <text evidence="5">In the N-terminal section; belongs to the TrpC family.</text>
</comment>
<comment type="pathway">
    <text evidence="3 15">Amino-acid biosynthesis; L-tryptophan biosynthesis; L-tryptophan from chorismate: step 3/5.</text>
</comment>
<evidence type="ECO:0000256" key="7">
    <source>
        <dbReference type="ARBA" id="ARBA00022605"/>
    </source>
</evidence>
<keyword evidence="12 19" id="KW-0456">Lyase</keyword>
<dbReference type="RefSeq" id="WP_052089692.1">
    <property type="nucleotide sequence ID" value="NZ_FZML01000002.1"/>
</dbReference>
<dbReference type="HAMAP" id="MF_00135">
    <property type="entry name" value="PRAI"/>
    <property type="match status" value="1"/>
</dbReference>
<evidence type="ECO:0000259" key="17">
    <source>
        <dbReference type="Pfam" id="PF00218"/>
    </source>
</evidence>
<evidence type="ECO:0000256" key="3">
    <source>
        <dbReference type="ARBA" id="ARBA00004664"/>
    </source>
</evidence>
<comment type="catalytic activity">
    <reaction evidence="1 15">
        <text>N-(5-phospho-beta-D-ribosyl)anthranilate = 1-(2-carboxyphenylamino)-1-deoxy-D-ribulose 5-phosphate</text>
        <dbReference type="Rhea" id="RHEA:21540"/>
        <dbReference type="ChEBI" id="CHEBI:18277"/>
        <dbReference type="ChEBI" id="CHEBI:58613"/>
        <dbReference type="EC" id="5.3.1.24"/>
    </reaction>
</comment>
<dbReference type="InterPro" id="IPR045186">
    <property type="entry name" value="Indole-3-glycerol_P_synth"/>
</dbReference>
<evidence type="ECO:0000256" key="16">
    <source>
        <dbReference type="SAM" id="MobiDB-lite"/>
    </source>
</evidence>
<dbReference type="SUPFAM" id="SSF51366">
    <property type="entry name" value="Ribulose-phoshate binding barrel"/>
    <property type="match status" value="2"/>
</dbReference>
<feature type="region of interest" description="Disordered" evidence="16">
    <location>
        <begin position="521"/>
        <end position="547"/>
    </location>
</feature>
<dbReference type="GO" id="GO:0004640">
    <property type="term" value="F:phosphoribosylanthranilate isomerase activity"/>
    <property type="evidence" value="ECO:0007669"/>
    <property type="project" value="UniProtKB-UniRule"/>
</dbReference>
<organism evidence="19 22">
    <name type="scientific">Helicobacter muridarum</name>
    <dbReference type="NCBI Taxonomy" id="216"/>
    <lineage>
        <taxon>Bacteria</taxon>
        <taxon>Pseudomonadati</taxon>
        <taxon>Campylobacterota</taxon>
        <taxon>Epsilonproteobacteria</taxon>
        <taxon>Campylobacterales</taxon>
        <taxon>Helicobacteraceae</taxon>
        <taxon>Helicobacter</taxon>
    </lineage>
</organism>